<dbReference type="InterPro" id="IPR011767">
    <property type="entry name" value="GLR_AS"/>
</dbReference>
<dbReference type="Gene3D" id="3.40.30.10">
    <property type="entry name" value="Glutaredoxin"/>
    <property type="match status" value="1"/>
</dbReference>
<dbReference type="Proteomes" id="UP000748752">
    <property type="component" value="Unassembled WGS sequence"/>
</dbReference>
<dbReference type="InterPro" id="IPR051548">
    <property type="entry name" value="Grx-like_ET"/>
</dbReference>
<dbReference type="Pfam" id="PF00462">
    <property type="entry name" value="Glutaredoxin"/>
    <property type="match status" value="1"/>
</dbReference>
<gene>
    <name evidence="2" type="ORF">CKO31_24305</name>
</gene>
<accession>A0ABS1CPL7</accession>
<evidence type="ECO:0000313" key="3">
    <source>
        <dbReference type="Proteomes" id="UP000748752"/>
    </source>
</evidence>
<organism evidence="2 3">
    <name type="scientific">Thiohalocapsa halophila</name>
    <dbReference type="NCBI Taxonomy" id="69359"/>
    <lineage>
        <taxon>Bacteria</taxon>
        <taxon>Pseudomonadati</taxon>
        <taxon>Pseudomonadota</taxon>
        <taxon>Gammaproteobacteria</taxon>
        <taxon>Chromatiales</taxon>
        <taxon>Chromatiaceae</taxon>
        <taxon>Thiohalocapsa</taxon>
    </lineage>
</organism>
<proteinExistence type="predicted"/>
<dbReference type="PROSITE" id="PS51354">
    <property type="entry name" value="GLUTAREDOXIN_2"/>
    <property type="match status" value="1"/>
</dbReference>
<dbReference type="InterPro" id="IPR036249">
    <property type="entry name" value="Thioredoxin-like_sf"/>
</dbReference>
<evidence type="ECO:0000313" key="2">
    <source>
        <dbReference type="EMBL" id="MBK1633800.1"/>
    </source>
</evidence>
<comment type="caution">
    <text evidence="2">The sequence shown here is derived from an EMBL/GenBank/DDBJ whole genome shotgun (WGS) entry which is preliminary data.</text>
</comment>
<dbReference type="SUPFAM" id="SSF52833">
    <property type="entry name" value="Thioredoxin-like"/>
    <property type="match status" value="1"/>
</dbReference>
<protein>
    <recommendedName>
        <fullName evidence="1">Glutaredoxin domain-containing protein</fullName>
    </recommendedName>
</protein>
<dbReference type="InterPro" id="IPR002109">
    <property type="entry name" value="Glutaredoxin"/>
</dbReference>
<feature type="domain" description="Glutaredoxin" evidence="1">
    <location>
        <begin position="46"/>
        <end position="101"/>
    </location>
</feature>
<dbReference type="CDD" id="cd02976">
    <property type="entry name" value="NrdH"/>
    <property type="match status" value="1"/>
</dbReference>
<keyword evidence="3" id="KW-1185">Reference proteome</keyword>
<dbReference type="PANTHER" id="PTHR34386">
    <property type="entry name" value="GLUTAREDOXIN"/>
    <property type="match status" value="1"/>
</dbReference>
<dbReference type="EMBL" id="NRRV01000121">
    <property type="protein sequence ID" value="MBK1633800.1"/>
    <property type="molecule type" value="Genomic_DNA"/>
</dbReference>
<reference evidence="2 3" key="1">
    <citation type="journal article" date="2020" name="Microorganisms">
        <title>Osmotic Adaptation and Compatible Solute Biosynthesis of Phototrophic Bacteria as Revealed from Genome Analyses.</title>
        <authorList>
            <person name="Imhoff J.F."/>
            <person name="Rahn T."/>
            <person name="Kunzel S."/>
            <person name="Keller A."/>
            <person name="Neulinger S.C."/>
        </authorList>
    </citation>
    <scope>NUCLEOTIDE SEQUENCE [LARGE SCALE GENOMIC DNA]</scope>
    <source>
        <strain evidence="2 3">DSM 6210</strain>
    </source>
</reference>
<name>A0ABS1CPL7_9GAMM</name>
<dbReference type="PROSITE" id="PS00195">
    <property type="entry name" value="GLUTAREDOXIN_1"/>
    <property type="match status" value="1"/>
</dbReference>
<evidence type="ECO:0000259" key="1">
    <source>
        <dbReference type="Pfam" id="PF00462"/>
    </source>
</evidence>
<dbReference type="PANTHER" id="PTHR34386:SF1">
    <property type="entry name" value="GLUTAREDOXIN-LIKE PROTEIN NRDH"/>
    <property type="match status" value="1"/>
</dbReference>
<sequence length="118" mass="13517">MPLPQPCSAAQCGSGLWPRRHWHQHRRILAAGMPLPRAEIMSAKRIVLYSTANCPHCKRAKAFLKREGIAFREMDVSRNPRARKALERLGARGVPTLMIGDARLDGFDEKRFWRLYHG</sequence>